<dbReference type="GO" id="GO:0016787">
    <property type="term" value="F:hydrolase activity"/>
    <property type="evidence" value="ECO:0007669"/>
    <property type="project" value="UniProtKB-KW"/>
</dbReference>
<evidence type="ECO:0000256" key="4">
    <source>
        <dbReference type="SAM" id="MobiDB-lite"/>
    </source>
</evidence>
<dbReference type="InterPro" id="IPR015797">
    <property type="entry name" value="NUDIX_hydrolase-like_dom_sf"/>
</dbReference>
<dbReference type="SUPFAM" id="SSF55811">
    <property type="entry name" value="Nudix"/>
    <property type="match status" value="1"/>
</dbReference>
<dbReference type="CDD" id="cd18876">
    <property type="entry name" value="NUDIX_Hydrolase"/>
    <property type="match status" value="1"/>
</dbReference>
<feature type="region of interest" description="Disordered" evidence="4">
    <location>
        <begin position="153"/>
        <end position="176"/>
    </location>
</feature>
<evidence type="ECO:0000256" key="2">
    <source>
        <dbReference type="ARBA" id="ARBA00022801"/>
    </source>
</evidence>
<reference evidence="6" key="2">
    <citation type="submission" date="2020-09" db="EMBL/GenBank/DDBJ databases">
        <authorList>
            <person name="Sun Q."/>
            <person name="Ohkuma M."/>
        </authorList>
    </citation>
    <scope>NUCLEOTIDE SEQUENCE</scope>
    <source>
        <strain evidence="6">JCM 3051</strain>
    </source>
</reference>
<proteinExistence type="predicted"/>
<protein>
    <recommendedName>
        <fullName evidence="5">Nudix hydrolase domain-containing protein</fullName>
    </recommendedName>
</protein>
<evidence type="ECO:0000313" key="6">
    <source>
        <dbReference type="EMBL" id="GGM43419.1"/>
    </source>
</evidence>
<comment type="caution">
    <text evidence="6">The sequence shown here is derived from an EMBL/GenBank/DDBJ whole genome shotgun (WGS) entry which is preliminary data.</text>
</comment>
<dbReference type="EMBL" id="BMPT01000027">
    <property type="protein sequence ID" value="GGM43419.1"/>
    <property type="molecule type" value="Genomic_DNA"/>
</dbReference>
<evidence type="ECO:0000259" key="5">
    <source>
        <dbReference type="PROSITE" id="PS51462"/>
    </source>
</evidence>
<dbReference type="PROSITE" id="PS51462">
    <property type="entry name" value="NUDIX"/>
    <property type="match status" value="1"/>
</dbReference>
<evidence type="ECO:0000313" key="7">
    <source>
        <dbReference type="Proteomes" id="UP000655589"/>
    </source>
</evidence>
<dbReference type="AlphaFoldDB" id="A0A8H9GQA5"/>
<dbReference type="Pfam" id="PF00293">
    <property type="entry name" value="NUDIX"/>
    <property type="match status" value="1"/>
</dbReference>
<dbReference type="InterPro" id="IPR000086">
    <property type="entry name" value="NUDIX_hydrolase_dom"/>
</dbReference>
<dbReference type="InterPro" id="IPR020084">
    <property type="entry name" value="NUDIX_hydrolase_CS"/>
</dbReference>
<dbReference type="Gene3D" id="3.90.79.10">
    <property type="entry name" value="Nucleoside Triphosphate Pyrophosphohydrolase"/>
    <property type="match status" value="1"/>
</dbReference>
<keyword evidence="2" id="KW-0378">Hydrolase</keyword>
<dbReference type="PANTHER" id="PTHR43046">
    <property type="entry name" value="GDP-MANNOSE MANNOSYL HYDROLASE"/>
    <property type="match status" value="1"/>
</dbReference>
<dbReference type="PANTHER" id="PTHR43046:SF12">
    <property type="entry name" value="GDP-MANNOSE MANNOSYL HYDROLASE"/>
    <property type="match status" value="1"/>
</dbReference>
<sequence length="176" mass="19567">MTWIEPHQWYAQLAAFHAAAALFITDDASRVLLVKPNYRNHWSLPGGYVDQHEAPHQAAERELREELHLNVTAGDLLVVDWASPAGPRPRSLVNFLFDGGHLAPPYRMQADPEELEAAEFHTPAQCARLLPPRVAPRVEAALDARARKSTNYLFDGARPETGHPIPDADTTALSPR</sequence>
<accession>A0A8H9GQA5</accession>
<feature type="domain" description="Nudix hydrolase" evidence="5">
    <location>
        <begin position="15"/>
        <end position="143"/>
    </location>
</feature>
<dbReference type="RefSeq" id="WP_171107496.1">
    <property type="nucleotide sequence ID" value="NZ_BMPT01000027.1"/>
</dbReference>
<reference evidence="6" key="1">
    <citation type="journal article" date="2014" name="Int. J. Syst. Evol. Microbiol.">
        <title>Complete genome sequence of Corynebacterium casei LMG S-19264T (=DSM 44701T), isolated from a smear-ripened cheese.</title>
        <authorList>
            <consortium name="US DOE Joint Genome Institute (JGI-PGF)"/>
            <person name="Walter F."/>
            <person name="Albersmeier A."/>
            <person name="Kalinowski J."/>
            <person name="Ruckert C."/>
        </authorList>
    </citation>
    <scope>NUCLEOTIDE SEQUENCE</scope>
    <source>
        <strain evidence="6">JCM 3051</strain>
    </source>
</reference>
<keyword evidence="7" id="KW-1185">Reference proteome</keyword>
<gene>
    <name evidence="6" type="ORF">GCM10010102_43680</name>
</gene>
<evidence type="ECO:0000256" key="3">
    <source>
        <dbReference type="ARBA" id="ARBA00022842"/>
    </source>
</evidence>
<dbReference type="Proteomes" id="UP000655589">
    <property type="component" value="Unassembled WGS sequence"/>
</dbReference>
<evidence type="ECO:0000256" key="1">
    <source>
        <dbReference type="ARBA" id="ARBA00001946"/>
    </source>
</evidence>
<name>A0A8H9GQA5_9MICO</name>
<comment type="cofactor">
    <cofactor evidence="1">
        <name>Mg(2+)</name>
        <dbReference type="ChEBI" id="CHEBI:18420"/>
    </cofactor>
</comment>
<dbReference type="PROSITE" id="PS00893">
    <property type="entry name" value="NUDIX_BOX"/>
    <property type="match status" value="1"/>
</dbReference>
<organism evidence="6 7">
    <name type="scientific">Promicromonospora citrea</name>
    <dbReference type="NCBI Taxonomy" id="43677"/>
    <lineage>
        <taxon>Bacteria</taxon>
        <taxon>Bacillati</taxon>
        <taxon>Actinomycetota</taxon>
        <taxon>Actinomycetes</taxon>
        <taxon>Micrococcales</taxon>
        <taxon>Promicromonosporaceae</taxon>
        <taxon>Promicromonospora</taxon>
    </lineage>
</organism>
<keyword evidence="3" id="KW-0460">Magnesium</keyword>